<feature type="chain" id="PRO_5015187889" description="PepSY domain-containing protein" evidence="1">
    <location>
        <begin position="22"/>
        <end position="112"/>
    </location>
</feature>
<dbReference type="InterPro" id="IPR025711">
    <property type="entry name" value="PepSY"/>
</dbReference>
<evidence type="ECO:0000256" key="1">
    <source>
        <dbReference type="SAM" id="SignalP"/>
    </source>
</evidence>
<evidence type="ECO:0000313" key="3">
    <source>
        <dbReference type="EMBL" id="PSJ80547.1"/>
    </source>
</evidence>
<keyword evidence="4" id="KW-1185">Reference proteome</keyword>
<evidence type="ECO:0000259" key="2">
    <source>
        <dbReference type="Pfam" id="PF03413"/>
    </source>
</evidence>
<proteinExistence type="predicted"/>
<evidence type="ECO:0000313" key="4">
    <source>
        <dbReference type="Proteomes" id="UP000241868"/>
    </source>
</evidence>
<gene>
    <name evidence="3" type="ORF">C7N83_05590</name>
</gene>
<reference evidence="3 4" key="1">
    <citation type="submission" date="2018-03" db="EMBL/GenBank/DDBJ databases">
        <title>Neisseria weixii sp. nov., isolated from the intestinal contents of Tibetan Plateau pika (Ochotona curzoniae) in Yushu, Qinghai Province, China.</title>
        <authorList>
            <person name="Gui Z."/>
        </authorList>
    </citation>
    <scope>NUCLEOTIDE SEQUENCE [LARGE SCALE GENOMIC DNA]</scope>
    <source>
        <strain evidence="3 4">ATCC 51483</strain>
    </source>
</reference>
<accession>A0A2P7U0Q9</accession>
<keyword evidence="1" id="KW-0732">Signal</keyword>
<comment type="caution">
    <text evidence="3">The sequence shown here is derived from an EMBL/GenBank/DDBJ whole genome shotgun (WGS) entry which is preliminary data.</text>
</comment>
<dbReference type="Pfam" id="PF03413">
    <property type="entry name" value="PepSY"/>
    <property type="match status" value="1"/>
</dbReference>
<feature type="domain" description="PepSY" evidence="2">
    <location>
        <begin position="46"/>
        <end position="109"/>
    </location>
</feature>
<feature type="signal peptide" evidence="1">
    <location>
        <begin position="1"/>
        <end position="21"/>
    </location>
</feature>
<dbReference type="Gene3D" id="3.10.450.40">
    <property type="match status" value="1"/>
</dbReference>
<protein>
    <recommendedName>
        <fullName evidence="2">PepSY domain-containing protein</fullName>
    </recommendedName>
</protein>
<organism evidence="3 4">
    <name type="scientific">Neisseria iguanae</name>
    <dbReference type="NCBI Taxonomy" id="90242"/>
    <lineage>
        <taxon>Bacteria</taxon>
        <taxon>Pseudomonadati</taxon>
        <taxon>Pseudomonadota</taxon>
        <taxon>Betaproteobacteria</taxon>
        <taxon>Neisseriales</taxon>
        <taxon>Neisseriaceae</taxon>
        <taxon>Neisseria</taxon>
    </lineage>
</organism>
<name>A0A2P7U0Q9_9NEIS</name>
<sequence>MTLKHCLKINVLAVLLSPALAAADAYPHWRYDRDDHHYREDDDRYISYEHAAEIALWVAGGGHVEDINFKYDDKHGARYEVEVEERYGDESIEHEIVIDALNGRVIRHEIDD</sequence>
<dbReference type="EMBL" id="PXYY01000025">
    <property type="protein sequence ID" value="PSJ80547.1"/>
    <property type="molecule type" value="Genomic_DNA"/>
</dbReference>
<dbReference type="Proteomes" id="UP000241868">
    <property type="component" value="Unassembled WGS sequence"/>
</dbReference>
<dbReference type="RefSeq" id="WP_106741222.1">
    <property type="nucleotide sequence ID" value="NZ_PXYY01000025.1"/>
</dbReference>
<dbReference type="AlphaFoldDB" id="A0A2P7U0Q9"/>